<accession>A0A2S4AMU5</accession>
<organism evidence="1 2">
    <name type="scientific">Stutzerimonas stutzeri</name>
    <name type="common">Pseudomonas stutzeri</name>
    <dbReference type="NCBI Taxonomy" id="316"/>
    <lineage>
        <taxon>Bacteria</taxon>
        <taxon>Pseudomonadati</taxon>
        <taxon>Pseudomonadota</taxon>
        <taxon>Gammaproteobacteria</taxon>
        <taxon>Pseudomonadales</taxon>
        <taxon>Pseudomonadaceae</taxon>
        <taxon>Stutzerimonas</taxon>
    </lineage>
</organism>
<reference evidence="1 2" key="1">
    <citation type="submission" date="2018-01" db="EMBL/GenBank/DDBJ databases">
        <title>Denitrification phenotypes of diverse strains of Pseudomonas stutzeri.</title>
        <authorList>
            <person name="Milligan D.A."/>
            <person name="Bergaust L."/>
            <person name="Bakken L.R."/>
            <person name="Frostegard A."/>
        </authorList>
    </citation>
    <scope>NUCLEOTIDE SEQUENCE [LARGE SCALE GENOMIC DNA]</scope>
    <source>
        <strain evidence="1 2">24a13</strain>
    </source>
</reference>
<evidence type="ECO:0000313" key="1">
    <source>
        <dbReference type="EMBL" id="POH82811.1"/>
    </source>
</evidence>
<dbReference type="OrthoDB" id="8532641at2"/>
<protein>
    <submittedName>
        <fullName evidence="1">Uncharacterized protein</fullName>
    </submittedName>
</protein>
<dbReference type="AlphaFoldDB" id="A0A2S4AMU5"/>
<sequence length="760" mass="87362">MTIISSTLFLPNYPFRKISEPLAKAFQTHASSELINVPLKLLECYLQLIEAELSYVHLSSRSCEPIIIGFVGALRSRTLADSKEPVRIRWARRFVETLTSLRDEIPGMPNFDYLMADLEEGKELWDSQQKKLNPLALRYWNGWQVDSLKGVPSFLALGELWHSHGPEFTEEYYRTWKTFSAKQARCNTTLCNKLASYLSKNSLEWPTTTFQNPENIKSFFLHFMKEHFLTAYRENLNIPTQIKTWNRFISNCEEAFIQSGVWATPFGDGLPRPIRPKQHRAQTRVSVSDEGVEIHEKLITRVPLEITDNEAIEILFKSIHKDIETVKSWATEQANELYSRVQLRILATTRINSSEIKPRKGWQRRSYDHESICAIFQSNGFPSSRMDFEHQYGYTILSADVANILGLPAAGTLYPYQCLLVAEHNEITESFLKNFRLYDDKGRRSGFVKTDTGYQLVGFKDRRGGKLSEQKIQLNANSTKRIFEVIKITAPLRKYLKGIGDSRWKELFLTCGKGFGHPRSAVIPTWNKALFDKHTRIFERLAQQFSNHTSLRGTELKNFLSRVTLSSLRASCGVEVYLKTQSVEAMSKALGHANHDCLQLSHYLPESILAFFQARWIRIFQRGLICDAMKDSSFLIEAADFETMEELNLFLKNHALKDIPDHLVNPENTQTTEPYSANQYSEVYISVDPGIMTALVSLEKAVATAERPEEVTGVARYWADLTKAVVAEIRRDNDALLKDHLYVAEQRCNPRRMEKLIYEC</sequence>
<dbReference type="Proteomes" id="UP000237068">
    <property type="component" value="Unassembled WGS sequence"/>
</dbReference>
<dbReference type="RefSeq" id="WP_015275584.1">
    <property type="nucleotide sequence ID" value="NZ_JAMOHQ010000004.1"/>
</dbReference>
<evidence type="ECO:0000313" key="2">
    <source>
        <dbReference type="Proteomes" id="UP000237068"/>
    </source>
</evidence>
<dbReference type="EMBL" id="PPXG01000004">
    <property type="protein sequence ID" value="POH82811.1"/>
    <property type="molecule type" value="Genomic_DNA"/>
</dbReference>
<proteinExistence type="predicted"/>
<dbReference type="GeneID" id="99798115"/>
<gene>
    <name evidence="1" type="ORF">CXK91_11425</name>
</gene>
<name>A0A2S4AMU5_STUST</name>
<comment type="caution">
    <text evidence="1">The sequence shown here is derived from an EMBL/GenBank/DDBJ whole genome shotgun (WGS) entry which is preliminary data.</text>
</comment>